<dbReference type="Proteomes" id="UP000076023">
    <property type="component" value="Unassembled WGS sequence"/>
</dbReference>
<dbReference type="Gene3D" id="3.90.320.10">
    <property type="match status" value="1"/>
</dbReference>
<dbReference type="SUPFAM" id="SSF52980">
    <property type="entry name" value="Restriction endonuclease-like"/>
    <property type="match status" value="1"/>
</dbReference>
<evidence type="ECO:0000313" key="2">
    <source>
        <dbReference type="EMBL" id="GAT33266.1"/>
    </source>
</evidence>
<dbReference type="InterPro" id="IPR011604">
    <property type="entry name" value="PDDEXK-like_dom_sf"/>
</dbReference>
<dbReference type="RefSeq" id="WP_075079021.1">
    <property type="nucleotide sequence ID" value="NZ_BDCO01000002.1"/>
</dbReference>
<dbReference type="InterPro" id="IPR051703">
    <property type="entry name" value="NF-kappa-B_Signaling_Reg"/>
</dbReference>
<sequence length="209" mass="23389">MTIYDQIEQGSDEWKELRKGKPTASSFSKIITAAKGELSKSVDGYINKLIAECFCPEWEDWQGNFFTERGKAYEDEAREAFRQFSGHDVRKVGFCLSNDGVSGCSPDSLIYCDGNPVAGLEIKCPAPETHVGYIRAGVLPDDYKQQVHGSLAVTGLSEWHFWSYFPGTQPFHVVVRPDEYTAKLAAALEKFVELYKAEYSAALPKIIKN</sequence>
<dbReference type="InterPro" id="IPR019080">
    <property type="entry name" value="YqaJ_viral_recombinase"/>
</dbReference>
<gene>
    <name evidence="2" type="ORF">TSACC_21679</name>
</gene>
<evidence type="ECO:0000259" key="1">
    <source>
        <dbReference type="Pfam" id="PF09588"/>
    </source>
</evidence>
<feature type="domain" description="YqaJ viral recombinase" evidence="1">
    <location>
        <begin position="13"/>
        <end position="156"/>
    </location>
</feature>
<dbReference type="AlphaFoldDB" id="A0A146G9J1"/>
<dbReference type="InterPro" id="IPR011335">
    <property type="entry name" value="Restrct_endonuc-II-like"/>
</dbReference>
<evidence type="ECO:0000313" key="3">
    <source>
        <dbReference type="Proteomes" id="UP000076023"/>
    </source>
</evidence>
<keyword evidence="3" id="KW-1185">Reference proteome</keyword>
<comment type="caution">
    <text evidence="2">The sequence shown here is derived from an EMBL/GenBank/DDBJ whole genome shotgun (WGS) entry which is preliminary data.</text>
</comment>
<name>A0A146G9J1_TERSA</name>
<reference evidence="3" key="1">
    <citation type="journal article" date="2017" name="Genome Announc.">
        <title>Draft Genome Sequence of Terrimicrobium sacchariphilum NM-5T, a Facultative Anaerobic Soil Bacterium of the Class Spartobacteria.</title>
        <authorList>
            <person name="Qiu Y.L."/>
            <person name="Tourlousse D.M."/>
            <person name="Matsuura N."/>
            <person name="Ohashi A."/>
            <person name="Sekiguchi Y."/>
        </authorList>
    </citation>
    <scope>NUCLEOTIDE SEQUENCE [LARGE SCALE GENOMIC DNA]</scope>
    <source>
        <strain evidence="3">NM-5</strain>
    </source>
</reference>
<dbReference type="STRING" id="690879.TSACC_21679"/>
<dbReference type="EMBL" id="BDCO01000002">
    <property type="protein sequence ID" value="GAT33266.1"/>
    <property type="molecule type" value="Genomic_DNA"/>
</dbReference>
<accession>A0A146G9J1</accession>
<proteinExistence type="predicted"/>
<organism evidence="2 3">
    <name type="scientific">Terrimicrobium sacchariphilum</name>
    <dbReference type="NCBI Taxonomy" id="690879"/>
    <lineage>
        <taxon>Bacteria</taxon>
        <taxon>Pseudomonadati</taxon>
        <taxon>Verrucomicrobiota</taxon>
        <taxon>Terrimicrobiia</taxon>
        <taxon>Terrimicrobiales</taxon>
        <taxon>Terrimicrobiaceae</taxon>
        <taxon>Terrimicrobium</taxon>
    </lineage>
</organism>
<dbReference type="PANTHER" id="PTHR46609:SF6">
    <property type="entry name" value="EXONUCLEASE, PHAGE-TYPE_RECB, C-TERMINAL DOMAIN-CONTAINING PROTEIN-RELATED"/>
    <property type="match status" value="1"/>
</dbReference>
<dbReference type="OrthoDB" id="1245848at2"/>
<protein>
    <submittedName>
        <fullName evidence="2">YqaJ-like recombinase domain-containing protein</fullName>
    </submittedName>
</protein>
<dbReference type="Pfam" id="PF09588">
    <property type="entry name" value="YqaJ"/>
    <property type="match status" value="1"/>
</dbReference>
<dbReference type="CDD" id="cd22343">
    <property type="entry name" value="PDDEXK_lambda_exonuclease-like"/>
    <property type="match status" value="1"/>
</dbReference>
<dbReference type="PANTHER" id="PTHR46609">
    <property type="entry name" value="EXONUCLEASE, PHAGE-TYPE/RECB, C-TERMINAL DOMAIN-CONTAINING PROTEIN"/>
    <property type="match status" value="1"/>
</dbReference>
<dbReference type="InParanoid" id="A0A146G9J1"/>